<protein>
    <submittedName>
        <fullName evidence="3">Uncharacterized protein</fullName>
    </submittedName>
</protein>
<proteinExistence type="predicted"/>
<sequence>MKLRKVTINNYLCLKDVTLSFGDLTILVGRNGSGKTSILEALYRFFNDFSAIGGGVPSGLTDYYWFDRDTREPIRISVELELTEDEFEKFFQPLPKTVLDAIKNQLGEKGLLLSISREIVSPQAGWRTEYLKWGDVELIKEDKPIGLDEFSKILIPEKATQDFVLYLFTPQEMAGDRLLIDKSKKTAYFSNPQIDSLANIGVIKKSKEAIGQNYRDWCNQQGFKLIERAPTQEEVPFLMQPITADLLNNLLANIVNNIKGKFRFIPAARDEKFVAGIRNPIVENSVLSSQRALSLSTAREDELRWSTLRNWIERFLGKRIDPNPTELLVVENGLRLRIGFLGGGEQEVFALMWHLLDKDFIYGIEEPENHFHPDYLKKLFNFLKEISKERQIILSTHSPLLVDKANLENNWIIKREKRETEVKRLEERGELKLVLTELGLVPHDVYLKDFIFFVEGETEKEVIPIFGEKLGFKDLIDRIAIIPIGGEGQLKNYLRMWLELLNIFPIEYLVLVDKPSEGLIPSLLRELRELKIDIKRFLVLEKESIEDYYPVEMVIKALKELFGIDVEKIDPSKPRDREIERILEEHKKIRRGWKIDIGKYIASQLPEEQIPNEIKEAFERAKKALLPDK</sequence>
<dbReference type="PANTHER" id="PTHR43581:SF4">
    <property type="entry name" value="ATP_GTP PHOSPHATASE"/>
    <property type="match status" value="1"/>
</dbReference>
<dbReference type="Proteomes" id="UP000277582">
    <property type="component" value="Unassembled WGS sequence"/>
</dbReference>
<dbReference type="PANTHER" id="PTHR43581">
    <property type="entry name" value="ATP/GTP PHOSPHATASE"/>
    <property type="match status" value="1"/>
</dbReference>
<dbReference type="Pfam" id="PF20469">
    <property type="entry name" value="OLD-like_TOPRIM"/>
    <property type="match status" value="1"/>
</dbReference>
<dbReference type="Gene3D" id="3.40.50.300">
    <property type="entry name" value="P-loop containing nucleotide triphosphate hydrolases"/>
    <property type="match status" value="1"/>
</dbReference>
<dbReference type="InterPro" id="IPR027417">
    <property type="entry name" value="P-loop_NTPase"/>
</dbReference>
<accession>A0A429GFX6</accession>
<gene>
    <name evidence="3" type="ORF">D6D85_12810</name>
</gene>
<dbReference type="OrthoDB" id="25344at2157"/>
<evidence type="ECO:0000259" key="1">
    <source>
        <dbReference type="Pfam" id="PF13175"/>
    </source>
</evidence>
<evidence type="ECO:0000313" key="3">
    <source>
        <dbReference type="EMBL" id="RSN72676.1"/>
    </source>
</evidence>
<comment type="caution">
    <text evidence="3">The sequence shown here is derived from an EMBL/GenBank/DDBJ whole genome shotgun (WGS) entry which is preliminary data.</text>
</comment>
<evidence type="ECO:0000313" key="4">
    <source>
        <dbReference type="Proteomes" id="UP000277582"/>
    </source>
</evidence>
<organism evidence="3 4">
    <name type="scientific">Candidatus Methanodesulfokora washburnensis</name>
    <dbReference type="NCBI Taxonomy" id="2478471"/>
    <lineage>
        <taxon>Archaea</taxon>
        <taxon>Thermoproteota</taxon>
        <taxon>Candidatus Korarchaeia</taxon>
        <taxon>Candidatus Korarchaeia incertae sedis</taxon>
        <taxon>Candidatus Methanodesulfokora</taxon>
    </lineage>
</organism>
<feature type="domain" description="Endonuclease GajA/Old nuclease/RecF-like AAA" evidence="1">
    <location>
        <begin position="1"/>
        <end position="402"/>
    </location>
</feature>
<dbReference type="RefSeq" id="WP_125672352.1">
    <property type="nucleotide sequence ID" value="NZ_RCOS01000143.1"/>
</dbReference>
<dbReference type="EMBL" id="RCOS01000143">
    <property type="protein sequence ID" value="RSN72676.1"/>
    <property type="molecule type" value="Genomic_DNA"/>
</dbReference>
<name>A0A429GFX6_9CREN</name>
<dbReference type="Pfam" id="PF13175">
    <property type="entry name" value="AAA_15"/>
    <property type="match status" value="1"/>
</dbReference>
<reference evidence="3 4" key="1">
    <citation type="submission" date="2018-10" db="EMBL/GenBank/DDBJ databases">
        <title>Co-occurring genomic capacity for anaerobic methane metabolism and dissimilatory sulfite reduction discovered in the Korarchaeota.</title>
        <authorList>
            <person name="Mckay L.J."/>
            <person name="Dlakic M."/>
            <person name="Fields M.W."/>
            <person name="Delmont T.O."/>
            <person name="Eren A.M."/>
            <person name="Jay Z.J."/>
            <person name="Klingelsmith K.B."/>
            <person name="Rusch D.B."/>
            <person name="Inskeep W.P."/>
        </authorList>
    </citation>
    <scope>NUCLEOTIDE SEQUENCE [LARGE SCALE GENOMIC DNA]</scope>
    <source>
        <strain evidence="3 4">MDKW</strain>
    </source>
</reference>
<dbReference type="SUPFAM" id="SSF52540">
    <property type="entry name" value="P-loop containing nucleoside triphosphate hydrolases"/>
    <property type="match status" value="1"/>
</dbReference>
<keyword evidence="4" id="KW-1185">Reference proteome</keyword>
<feature type="domain" description="OLD protein-like TOPRIM" evidence="2">
    <location>
        <begin position="451"/>
        <end position="513"/>
    </location>
</feature>
<dbReference type="InterPro" id="IPR034139">
    <property type="entry name" value="TOPRIM_OLD"/>
</dbReference>
<evidence type="ECO:0000259" key="2">
    <source>
        <dbReference type="Pfam" id="PF20469"/>
    </source>
</evidence>
<dbReference type="InterPro" id="IPR041685">
    <property type="entry name" value="AAA_GajA/Old/RecF-like"/>
</dbReference>
<dbReference type="InterPro" id="IPR051396">
    <property type="entry name" value="Bact_Antivir_Def_Nuclease"/>
</dbReference>
<dbReference type="AlphaFoldDB" id="A0A429GFX6"/>